<sequence>MHWTPNPLAADIAIVDEKYKSPKFMCMPCWANWGDLDGDKDPAAWLAQRLDFARRADEVCAWKGVERNQMTRSMSSMAIRWDTFKPAMDFMNANGNRCACCKVIQPWDGEKALGTIVTKTAGTVVGLASTVTTFVCSECSNAWWRENKKKEPADGRTFTTNRRTKAGTLVQFPVD</sequence>
<dbReference type="GeneID" id="54557780"/>
<dbReference type="RefSeq" id="XP_033672235.1">
    <property type="nucleotide sequence ID" value="XM_033804508.1"/>
</dbReference>
<dbReference type="Proteomes" id="UP000799537">
    <property type="component" value="Unassembled WGS sequence"/>
</dbReference>
<dbReference type="EMBL" id="ML993583">
    <property type="protein sequence ID" value="KAF2171346.1"/>
    <property type="molecule type" value="Genomic_DNA"/>
</dbReference>
<organism evidence="1 2">
    <name type="scientific">Zasmidium cellare ATCC 36951</name>
    <dbReference type="NCBI Taxonomy" id="1080233"/>
    <lineage>
        <taxon>Eukaryota</taxon>
        <taxon>Fungi</taxon>
        <taxon>Dikarya</taxon>
        <taxon>Ascomycota</taxon>
        <taxon>Pezizomycotina</taxon>
        <taxon>Dothideomycetes</taxon>
        <taxon>Dothideomycetidae</taxon>
        <taxon>Mycosphaerellales</taxon>
        <taxon>Mycosphaerellaceae</taxon>
        <taxon>Zasmidium</taxon>
    </lineage>
</organism>
<evidence type="ECO:0000313" key="2">
    <source>
        <dbReference type="Proteomes" id="UP000799537"/>
    </source>
</evidence>
<protein>
    <submittedName>
        <fullName evidence="1">Uncharacterized protein</fullName>
    </submittedName>
</protein>
<keyword evidence="2" id="KW-1185">Reference proteome</keyword>
<evidence type="ECO:0000313" key="1">
    <source>
        <dbReference type="EMBL" id="KAF2171346.1"/>
    </source>
</evidence>
<accession>A0A6A6D121</accession>
<name>A0A6A6D121_ZASCE</name>
<dbReference type="AlphaFoldDB" id="A0A6A6D121"/>
<reference evidence="1" key="1">
    <citation type="journal article" date="2020" name="Stud. Mycol.">
        <title>101 Dothideomycetes genomes: a test case for predicting lifestyles and emergence of pathogens.</title>
        <authorList>
            <person name="Haridas S."/>
            <person name="Albert R."/>
            <person name="Binder M."/>
            <person name="Bloem J."/>
            <person name="Labutti K."/>
            <person name="Salamov A."/>
            <person name="Andreopoulos B."/>
            <person name="Baker S."/>
            <person name="Barry K."/>
            <person name="Bills G."/>
            <person name="Bluhm B."/>
            <person name="Cannon C."/>
            <person name="Castanera R."/>
            <person name="Culley D."/>
            <person name="Daum C."/>
            <person name="Ezra D."/>
            <person name="Gonzalez J."/>
            <person name="Henrissat B."/>
            <person name="Kuo A."/>
            <person name="Liang C."/>
            <person name="Lipzen A."/>
            <person name="Lutzoni F."/>
            <person name="Magnuson J."/>
            <person name="Mondo S."/>
            <person name="Nolan M."/>
            <person name="Ohm R."/>
            <person name="Pangilinan J."/>
            <person name="Park H.-J."/>
            <person name="Ramirez L."/>
            <person name="Alfaro M."/>
            <person name="Sun H."/>
            <person name="Tritt A."/>
            <person name="Yoshinaga Y."/>
            <person name="Zwiers L.-H."/>
            <person name="Turgeon B."/>
            <person name="Goodwin S."/>
            <person name="Spatafora J."/>
            <person name="Crous P."/>
            <person name="Grigoriev I."/>
        </authorList>
    </citation>
    <scope>NUCLEOTIDE SEQUENCE</scope>
    <source>
        <strain evidence="1">ATCC 36951</strain>
    </source>
</reference>
<proteinExistence type="predicted"/>
<gene>
    <name evidence="1" type="ORF">M409DRAFT_18463</name>
</gene>